<keyword evidence="11" id="KW-0326">Glycosidase</keyword>
<dbReference type="Pfam" id="PF00722">
    <property type="entry name" value="Glyco_hydro_16"/>
    <property type="match status" value="1"/>
</dbReference>
<keyword evidence="6 17" id="KW-0732">Signal</keyword>
<dbReference type="PIRSF" id="PIRSF037299">
    <property type="entry name" value="Glycosidase_CRH1_prd"/>
    <property type="match status" value="1"/>
</dbReference>
<feature type="domain" description="GH16" evidence="18">
    <location>
        <begin position="47"/>
        <end position="300"/>
    </location>
</feature>
<dbReference type="PANTHER" id="PTHR10963:SF22">
    <property type="entry name" value="GLYCOSIDASE CRH2-RELATED"/>
    <property type="match status" value="1"/>
</dbReference>
<keyword evidence="8 14" id="KW-0472">Membrane</keyword>
<keyword evidence="4" id="KW-0328">Glycosyltransferase</keyword>
<evidence type="ECO:0000256" key="13">
    <source>
        <dbReference type="ARBA" id="ARBA00038074"/>
    </source>
</evidence>
<keyword evidence="7 14" id="KW-0378">Hydrolase</keyword>
<keyword evidence="5" id="KW-0808">Transferase</keyword>
<evidence type="ECO:0000256" key="7">
    <source>
        <dbReference type="ARBA" id="ARBA00022801"/>
    </source>
</evidence>
<feature type="region of interest" description="Disordered" evidence="16">
    <location>
        <begin position="354"/>
        <end position="480"/>
    </location>
</feature>
<evidence type="ECO:0000256" key="2">
    <source>
        <dbReference type="ARBA" id="ARBA00004589"/>
    </source>
</evidence>
<dbReference type="Gene3D" id="2.60.120.200">
    <property type="match status" value="1"/>
</dbReference>
<dbReference type="Proteomes" id="UP000242525">
    <property type="component" value="Unassembled WGS sequence"/>
</dbReference>
<dbReference type="GO" id="GO:0009277">
    <property type="term" value="C:fungal-type cell wall"/>
    <property type="evidence" value="ECO:0007669"/>
    <property type="project" value="UniProtKB-ARBA"/>
</dbReference>
<feature type="active site" description="Nucleophile" evidence="15">
    <location>
        <position position="160"/>
    </location>
</feature>
<reference evidence="19" key="1">
    <citation type="submission" date="2014-03" db="EMBL/GenBank/DDBJ databases">
        <authorList>
            <person name="Casaregola S."/>
        </authorList>
    </citation>
    <scope>NUCLEOTIDE SEQUENCE [LARGE SCALE GENOMIC DNA]</scope>
    <source>
        <strain evidence="19">CLIB 918</strain>
    </source>
</reference>
<dbReference type="SUPFAM" id="SSF49899">
    <property type="entry name" value="Concanavalin A-like lectins/glucanases"/>
    <property type="match status" value="1"/>
</dbReference>
<keyword evidence="12" id="KW-0961">Cell wall biogenesis/degradation</keyword>
<comment type="caution">
    <text evidence="19">The sequence shown here is derived from an EMBL/GenBank/DDBJ whole genome shotgun (WGS) entry which is preliminary data.</text>
</comment>
<evidence type="ECO:0000313" key="20">
    <source>
        <dbReference type="Proteomes" id="UP000242525"/>
    </source>
</evidence>
<evidence type="ECO:0000256" key="12">
    <source>
        <dbReference type="ARBA" id="ARBA00023316"/>
    </source>
</evidence>
<feature type="compositionally biased region" description="Polar residues" evidence="16">
    <location>
        <begin position="458"/>
        <end position="479"/>
    </location>
</feature>
<name>A0A0J9XKJ2_GEOCN</name>
<keyword evidence="10" id="KW-0449">Lipoprotein</keyword>
<evidence type="ECO:0000256" key="3">
    <source>
        <dbReference type="ARBA" id="ARBA00022622"/>
    </source>
</evidence>
<organism evidence="19 20">
    <name type="scientific">Geotrichum candidum</name>
    <name type="common">Oospora lactis</name>
    <name type="synonym">Dipodascus geotrichum</name>
    <dbReference type="NCBI Taxonomy" id="1173061"/>
    <lineage>
        <taxon>Eukaryota</taxon>
        <taxon>Fungi</taxon>
        <taxon>Dikarya</taxon>
        <taxon>Ascomycota</taxon>
        <taxon>Saccharomycotina</taxon>
        <taxon>Dipodascomycetes</taxon>
        <taxon>Dipodascales</taxon>
        <taxon>Dipodascaceae</taxon>
        <taxon>Geotrichum</taxon>
    </lineage>
</organism>
<evidence type="ECO:0000256" key="14">
    <source>
        <dbReference type="PIRNR" id="PIRNR037299"/>
    </source>
</evidence>
<dbReference type="PANTHER" id="PTHR10963">
    <property type="entry name" value="GLYCOSYL HYDROLASE-RELATED"/>
    <property type="match status" value="1"/>
</dbReference>
<dbReference type="CDD" id="cd02183">
    <property type="entry name" value="GH16_fungal_CRH1_transglycosylase"/>
    <property type="match status" value="1"/>
</dbReference>
<keyword evidence="3" id="KW-0336">GPI-anchor</keyword>
<feature type="compositionally biased region" description="Low complexity" evidence="16">
    <location>
        <begin position="439"/>
        <end position="454"/>
    </location>
</feature>
<feature type="compositionally biased region" description="Polar residues" evidence="16">
    <location>
        <begin position="359"/>
        <end position="368"/>
    </location>
</feature>
<feature type="compositionally biased region" description="Low complexity" evidence="16">
    <location>
        <begin position="375"/>
        <end position="393"/>
    </location>
</feature>
<proteinExistence type="inferred from homology"/>
<evidence type="ECO:0000256" key="6">
    <source>
        <dbReference type="ARBA" id="ARBA00022729"/>
    </source>
</evidence>
<evidence type="ECO:0000256" key="4">
    <source>
        <dbReference type="ARBA" id="ARBA00022676"/>
    </source>
</evidence>
<dbReference type="InterPro" id="IPR000757">
    <property type="entry name" value="Beta-glucanase-like"/>
</dbReference>
<comment type="similarity">
    <text evidence="13">Belongs to the glycosyl hydrolase 16 family. CRH1 subfamily.</text>
</comment>
<evidence type="ECO:0000256" key="8">
    <source>
        <dbReference type="ARBA" id="ARBA00023136"/>
    </source>
</evidence>
<dbReference type="PROSITE" id="PS51762">
    <property type="entry name" value="GH16_2"/>
    <property type="match status" value="1"/>
</dbReference>
<dbReference type="GO" id="GO:0008843">
    <property type="term" value="F:endochitinase activity"/>
    <property type="evidence" value="ECO:0007669"/>
    <property type="project" value="UniProtKB-EC"/>
</dbReference>
<dbReference type="OrthoDB" id="4781at2759"/>
<feature type="active site" description="Proton donor" evidence="15">
    <location>
        <position position="164"/>
    </location>
</feature>
<evidence type="ECO:0000313" key="19">
    <source>
        <dbReference type="EMBL" id="CDO57931.1"/>
    </source>
</evidence>
<feature type="compositionally biased region" description="Low complexity" evidence="16">
    <location>
        <begin position="410"/>
        <end position="427"/>
    </location>
</feature>
<dbReference type="FunFam" id="2.60.120.200:FF:000159">
    <property type="entry name" value="Glycosidase"/>
    <property type="match status" value="1"/>
</dbReference>
<dbReference type="GO" id="GO:0005975">
    <property type="term" value="P:carbohydrate metabolic process"/>
    <property type="evidence" value="ECO:0007669"/>
    <property type="project" value="InterPro"/>
</dbReference>
<evidence type="ECO:0000256" key="17">
    <source>
        <dbReference type="SAM" id="SignalP"/>
    </source>
</evidence>
<feature type="compositionally biased region" description="Basic and acidic residues" evidence="16">
    <location>
        <begin position="428"/>
        <end position="438"/>
    </location>
</feature>
<evidence type="ECO:0000256" key="5">
    <source>
        <dbReference type="ARBA" id="ARBA00022679"/>
    </source>
</evidence>
<keyword evidence="20" id="KW-1185">Reference proteome</keyword>
<protein>
    <recommendedName>
        <fullName evidence="14">Crh-like protein</fullName>
        <ecNumber evidence="14">3.2.-.-</ecNumber>
    </recommendedName>
</protein>
<gene>
    <name evidence="19" type="ORF">BN980_GECA27s00857g</name>
</gene>
<dbReference type="InterPro" id="IPR013320">
    <property type="entry name" value="ConA-like_dom_sf"/>
</dbReference>
<evidence type="ECO:0000256" key="16">
    <source>
        <dbReference type="SAM" id="MobiDB-lite"/>
    </source>
</evidence>
<accession>A0A0J9XKJ2</accession>
<keyword evidence="9" id="KW-0325">Glycoprotein</keyword>
<feature type="compositionally biased region" description="Polar residues" evidence="16">
    <location>
        <begin position="396"/>
        <end position="407"/>
    </location>
</feature>
<dbReference type="InterPro" id="IPR050546">
    <property type="entry name" value="Glycosyl_Hydrlase_16"/>
</dbReference>
<dbReference type="InterPro" id="IPR017168">
    <property type="entry name" value="CHR-like"/>
</dbReference>
<sequence>MKWHTIVSVSLLSFASSLVAGESCSAGQKCPEDKPCCSLYGECGTGSYCVGPCNPQFSYNLTSCAPAPICKSFEHQFTSTDGIISNTKYLGDASSNDFVANNDIVSYDNSVLLTMANGSTGTVLTSTRAVWYGKISATLKTARTQGVVSSFILMSGVRDEIDYEFIGSFLDSAQTNYYWQEHLDYTHSRNVSLSDTFENFHTYEIDWTPESVTWSVDGQATRVLNRADTLNATTENYDFPQTPSFVQISLWPGGLASNPEGTRNWAGGEVDWNAEDIQDPGYFYVTLKDVKIECYDPPSNTKKSGDKSYKYTDVNGLSSNVEISGDDTVLGSFEAVGFDMRKGSDDDLATVAGSVPTGVGSNNHQSAQNDDDVADASAVSVSTKATSTASLADVSGSAQKKTTSKSESLADATGTASKTATKSATATGDDKDDKDKESSSASEAESSAAATTTANGGFEQSTNDQTTSAGGVSANSPNSGEKLVVGGMLGTAMLFMAMLI</sequence>
<evidence type="ECO:0000256" key="15">
    <source>
        <dbReference type="PIRSR" id="PIRSR037299-1"/>
    </source>
</evidence>
<dbReference type="GO" id="GO:0031505">
    <property type="term" value="P:fungal-type cell wall organization"/>
    <property type="evidence" value="ECO:0007669"/>
    <property type="project" value="TreeGrafter"/>
</dbReference>
<evidence type="ECO:0000256" key="11">
    <source>
        <dbReference type="ARBA" id="ARBA00023295"/>
    </source>
</evidence>
<feature type="signal peptide" evidence="17">
    <location>
        <begin position="1"/>
        <end position="21"/>
    </location>
</feature>
<comment type="subcellular location">
    <subcellularLocation>
        <location evidence="2">Membrane</location>
        <topology evidence="2">Lipid-anchor</topology>
        <topology evidence="2">GPI-anchor</topology>
    </subcellularLocation>
</comment>
<dbReference type="STRING" id="1173061.A0A0J9XKJ2"/>
<evidence type="ECO:0000256" key="10">
    <source>
        <dbReference type="ARBA" id="ARBA00023288"/>
    </source>
</evidence>
<dbReference type="GO" id="GO:0098552">
    <property type="term" value="C:side of membrane"/>
    <property type="evidence" value="ECO:0007669"/>
    <property type="project" value="UniProtKB-KW"/>
</dbReference>
<dbReference type="EC" id="3.2.-.-" evidence="14"/>
<dbReference type="EMBL" id="CCBN010000027">
    <property type="protein sequence ID" value="CDO57931.1"/>
    <property type="molecule type" value="Genomic_DNA"/>
</dbReference>
<evidence type="ECO:0000256" key="1">
    <source>
        <dbReference type="ARBA" id="ARBA00000822"/>
    </source>
</evidence>
<dbReference type="AlphaFoldDB" id="A0A0J9XKJ2"/>
<feature type="chain" id="PRO_5005325983" description="Crh-like protein" evidence="17">
    <location>
        <begin position="22"/>
        <end position="500"/>
    </location>
</feature>
<dbReference type="GO" id="GO:0016757">
    <property type="term" value="F:glycosyltransferase activity"/>
    <property type="evidence" value="ECO:0007669"/>
    <property type="project" value="UniProtKB-KW"/>
</dbReference>
<evidence type="ECO:0000259" key="18">
    <source>
        <dbReference type="PROSITE" id="PS51762"/>
    </source>
</evidence>
<evidence type="ECO:0000256" key="9">
    <source>
        <dbReference type="ARBA" id="ARBA00023180"/>
    </source>
</evidence>
<comment type="catalytic activity">
    <reaction evidence="1">
        <text>Random endo-hydrolysis of N-acetyl-beta-D-glucosaminide (1-&gt;4)-beta-linkages in chitin and chitodextrins.</text>
        <dbReference type="EC" id="3.2.1.14"/>
    </reaction>
</comment>